<dbReference type="AlphaFoldDB" id="A0AAE4BSK2"/>
<name>A0AAE4BSK2_9BACT</name>
<proteinExistence type="predicted"/>
<protein>
    <recommendedName>
        <fullName evidence="3">Porin</fullName>
    </recommendedName>
</protein>
<evidence type="ECO:0000313" key="1">
    <source>
        <dbReference type="EMBL" id="MDR6239861.1"/>
    </source>
</evidence>
<organism evidence="1 2">
    <name type="scientific">Aureibacter tunicatorum</name>
    <dbReference type="NCBI Taxonomy" id="866807"/>
    <lineage>
        <taxon>Bacteria</taxon>
        <taxon>Pseudomonadati</taxon>
        <taxon>Bacteroidota</taxon>
        <taxon>Cytophagia</taxon>
        <taxon>Cytophagales</taxon>
        <taxon>Persicobacteraceae</taxon>
        <taxon>Aureibacter</taxon>
    </lineage>
</organism>
<dbReference type="EMBL" id="JAVDQD010000003">
    <property type="protein sequence ID" value="MDR6239861.1"/>
    <property type="molecule type" value="Genomic_DNA"/>
</dbReference>
<reference evidence="1" key="1">
    <citation type="submission" date="2023-07" db="EMBL/GenBank/DDBJ databases">
        <title>Genomic Encyclopedia of Type Strains, Phase IV (KMG-IV): sequencing the most valuable type-strain genomes for metagenomic binning, comparative biology and taxonomic classification.</title>
        <authorList>
            <person name="Goeker M."/>
        </authorList>
    </citation>
    <scope>NUCLEOTIDE SEQUENCE</scope>
    <source>
        <strain evidence="1">DSM 26174</strain>
    </source>
</reference>
<sequence>MNANYRFFSAAILIIAAVILPLMAQAQFEFLGNGGLQYYRSAGLSGVNVFETPKNDTTTYSGFKVRVGGDFALQFQMLDQSNTNGNTANIGSDFNLPAANLKLDVQLYDGMRMHLTTYLASRHHNEAWVKGGYMQIDKLDFIKKDFLKEVMQYTSVRVGLDEINYGDAHFRRTDNANATQNPFVGNYLMDAFTTEAFMEATVQAKNLLVVAGVSNGKLNQSVQQDQTGWGSSTVTGQADNKPSFYGKLGYDNQVNSDLRVRLTGSWYVNKSYDNGTYMYGGDRAGSRYYHVTSFIDEDGNLIEGGDFSGRVNPGFRSVTNWQINPFVKYRGLEFFGAYEVSAGDVVEGDEFDNGKYTQIAGDLIYRFGHNENFYVGGRYNLVNGEDYEGAAEKKIQRYNAVFGWFLTQNVVAKLEYVNQKYKGDGYAGSNFDGYEFNGIMIEAAISF</sequence>
<evidence type="ECO:0008006" key="3">
    <source>
        <dbReference type="Google" id="ProtNLM"/>
    </source>
</evidence>
<keyword evidence="2" id="KW-1185">Reference proteome</keyword>
<comment type="caution">
    <text evidence="1">The sequence shown here is derived from an EMBL/GenBank/DDBJ whole genome shotgun (WGS) entry which is preliminary data.</text>
</comment>
<dbReference type="Proteomes" id="UP001185092">
    <property type="component" value="Unassembled WGS sequence"/>
</dbReference>
<evidence type="ECO:0000313" key="2">
    <source>
        <dbReference type="Proteomes" id="UP001185092"/>
    </source>
</evidence>
<gene>
    <name evidence="1" type="ORF">HNQ88_002909</name>
</gene>
<accession>A0AAE4BSK2</accession>
<dbReference type="RefSeq" id="WP_309939666.1">
    <property type="nucleotide sequence ID" value="NZ_AP025305.1"/>
</dbReference>